<protein>
    <submittedName>
        <fullName evidence="2">Phage protein</fullName>
    </submittedName>
</protein>
<name>A0A7Y0EP78_9BIFI</name>
<accession>A0A7Y0EP78</accession>
<feature type="region of interest" description="Disordered" evidence="1">
    <location>
        <begin position="106"/>
        <end position="152"/>
    </location>
</feature>
<evidence type="ECO:0000313" key="3">
    <source>
        <dbReference type="Proteomes" id="UP000532194"/>
    </source>
</evidence>
<organism evidence="2 3">
    <name type="scientific">Bifidobacterium oedipodis</name>
    <dbReference type="NCBI Taxonomy" id="2675322"/>
    <lineage>
        <taxon>Bacteria</taxon>
        <taxon>Bacillati</taxon>
        <taxon>Actinomycetota</taxon>
        <taxon>Actinomycetes</taxon>
        <taxon>Bifidobacteriales</taxon>
        <taxon>Bifidobacteriaceae</taxon>
        <taxon>Bifidobacterium</taxon>
    </lineage>
</organism>
<feature type="compositionally biased region" description="Basic and acidic residues" evidence="1">
    <location>
        <begin position="106"/>
        <end position="126"/>
    </location>
</feature>
<feature type="region of interest" description="Disordered" evidence="1">
    <location>
        <begin position="185"/>
        <end position="210"/>
    </location>
</feature>
<dbReference type="RefSeq" id="WP_169171973.1">
    <property type="nucleotide sequence ID" value="NZ_JAAIII010000003.1"/>
</dbReference>
<comment type="caution">
    <text evidence="2">The sequence shown here is derived from an EMBL/GenBank/DDBJ whole genome shotgun (WGS) entry which is preliminary data.</text>
</comment>
<evidence type="ECO:0000313" key="2">
    <source>
        <dbReference type="EMBL" id="NMM93923.1"/>
    </source>
</evidence>
<evidence type="ECO:0000256" key="1">
    <source>
        <dbReference type="SAM" id="MobiDB-lite"/>
    </source>
</evidence>
<keyword evidence="3" id="KW-1185">Reference proteome</keyword>
<dbReference type="EMBL" id="JAAIII010000003">
    <property type="protein sequence ID" value="NMM93923.1"/>
    <property type="molecule type" value="Genomic_DNA"/>
</dbReference>
<proteinExistence type="predicted"/>
<feature type="compositionally biased region" description="Polar residues" evidence="1">
    <location>
        <begin position="128"/>
        <end position="145"/>
    </location>
</feature>
<sequence length="306" mass="34651">MRIRTIKPSMWRSEDFTSLSDFEQLLFIGLLNYVDDNGVGVYDPVYIASDLFAHRLAKDASGTLQKITGGLQKMSELGMAQIYEAKVLGKTKQLVYLTNWDKHQKINKPSRSDLPRPDETEPRDSNDSETSGIFQKNSGGLQKNSGGLREGSGKILAGIRNKEGNKEEEVNTSCCCSTYVSSARENENEQQQQDSDSDSEIPHDWTPSKADMEFARSMGVKPDDEVAGFVAFNRRNHRRSPDWSQEWRGWIRRNPKAKPRNRGKPSEADIGREAEANGLDESQTWNYRRLRFQGLGEQAALREVTQ</sequence>
<feature type="compositionally biased region" description="Basic and acidic residues" evidence="1">
    <location>
        <begin position="264"/>
        <end position="275"/>
    </location>
</feature>
<feature type="compositionally biased region" description="Basic residues" evidence="1">
    <location>
        <begin position="250"/>
        <end position="263"/>
    </location>
</feature>
<feature type="region of interest" description="Disordered" evidence="1">
    <location>
        <begin position="237"/>
        <end position="283"/>
    </location>
</feature>
<dbReference type="Proteomes" id="UP000532194">
    <property type="component" value="Unassembled WGS sequence"/>
</dbReference>
<reference evidence="2 3" key="1">
    <citation type="submission" date="2020-02" db="EMBL/GenBank/DDBJ databases">
        <title>Characterization of phylogenetic diversity of novel bifidobacterial species isolated in Czech ZOOs.</title>
        <authorList>
            <person name="Lugli G.A."/>
            <person name="Vera N.B."/>
            <person name="Ventura M."/>
        </authorList>
    </citation>
    <scope>NUCLEOTIDE SEQUENCE [LARGE SCALE GENOMIC DNA]</scope>
    <source>
        <strain evidence="2 3">DSM 109957</strain>
    </source>
</reference>
<gene>
    <name evidence="2" type="ORF">G1C95_1110</name>
</gene>
<dbReference type="AlphaFoldDB" id="A0A7Y0EP78"/>